<organism evidence="2 3">
    <name type="scientific">Methanococcus maripaludis</name>
    <name type="common">Methanococcus deltae</name>
    <dbReference type="NCBI Taxonomy" id="39152"/>
    <lineage>
        <taxon>Archaea</taxon>
        <taxon>Methanobacteriati</taxon>
        <taxon>Methanobacteriota</taxon>
        <taxon>Methanomada group</taxon>
        <taxon>Methanococci</taxon>
        <taxon>Methanococcales</taxon>
        <taxon>Methanococcaceae</taxon>
        <taxon>Methanococcus</taxon>
    </lineage>
</organism>
<evidence type="ECO:0000256" key="1">
    <source>
        <dbReference type="SAM" id="Phobius"/>
    </source>
</evidence>
<protein>
    <submittedName>
        <fullName evidence="2">Uncharacterized protein YneF (UPF0154 family)</fullName>
    </submittedName>
</protein>
<dbReference type="EMBL" id="JACDUL010000001">
    <property type="protein sequence ID" value="MBA2861590.1"/>
    <property type="molecule type" value="Genomic_DNA"/>
</dbReference>
<keyword evidence="1" id="KW-1133">Transmembrane helix</keyword>
<accession>A0A7J9PFZ9</accession>
<evidence type="ECO:0000313" key="2">
    <source>
        <dbReference type="EMBL" id="MBA2861590.1"/>
    </source>
</evidence>
<name>A0A7J9PFZ9_METMI</name>
<evidence type="ECO:0000313" key="3">
    <source>
        <dbReference type="Proteomes" id="UP000533207"/>
    </source>
</evidence>
<dbReference type="Proteomes" id="UP000533207">
    <property type="component" value="Unassembled WGS sequence"/>
</dbReference>
<proteinExistence type="predicted"/>
<gene>
    <name evidence="2" type="ORF">HNP90_000450</name>
</gene>
<reference evidence="2 3" key="1">
    <citation type="submission" date="2020-07" db="EMBL/GenBank/DDBJ databases">
        <title>Genomic Encyclopedia of Type Strains, Phase IV (KMG-V): Genome sequencing to study the core and pangenomes of soil and plant-associated prokaryotes.</title>
        <authorList>
            <person name="Whitman W."/>
        </authorList>
    </citation>
    <scope>NUCLEOTIDE SEQUENCE [LARGE SCALE GENOMIC DNA]</scope>
    <source>
        <strain evidence="2 3">C8</strain>
    </source>
</reference>
<feature type="transmembrane region" description="Helical" evidence="1">
    <location>
        <begin position="61"/>
        <end position="86"/>
    </location>
</feature>
<feature type="transmembrane region" description="Helical" evidence="1">
    <location>
        <begin position="29"/>
        <end position="49"/>
    </location>
</feature>
<dbReference type="RefSeq" id="WP_011977251.1">
    <property type="nucleotide sequence ID" value="NZ_JACDUL010000001.1"/>
</dbReference>
<comment type="caution">
    <text evidence="2">The sequence shown here is derived from an EMBL/GenBank/DDBJ whole genome shotgun (WGS) entry which is preliminary data.</text>
</comment>
<sequence>MNYLIILLFFTIGLFSGFYIRSNRIYSTYPIVLVFNVLVYEAYLLHMLNSSLAYILPLENMLSYIIINNISVVITTTFGFFIGVVLKVFTGNSYGRC</sequence>
<feature type="transmembrane region" description="Helical" evidence="1">
    <location>
        <begin position="6"/>
        <end position="22"/>
    </location>
</feature>
<keyword evidence="1" id="KW-0472">Membrane</keyword>
<keyword evidence="1" id="KW-0812">Transmembrane</keyword>
<dbReference type="AlphaFoldDB" id="A0A7J9PFZ9"/>